<accession>A0A285UHS8</accession>
<dbReference type="PIRSF" id="PIRSF017082">
    <property type="entry name" value="YflP"/>
    <property type="match status" value="1"/>
</dbReference>
<evidence type="ECO:0000256" key="1">
    <source>
        <dbReference type="ARBA" id="ARBA00006987"/>
    </source>
</evidence>
<feature type="chain" id="PRO_5038546562" evidence="2">
    <location>
        <begin position="19"/>
        <end position="328"/>
    </location>
</feature>
<organism evidence="3 4">
    <name type="scientific">Ureibacillus acetophenoni</name>
    <dbReference type="NCBI Taxonomy" id="614649"/>
    <lineage>
        <taxon>Bacteria</taxon>
        <taxon>Bacillati</taxon>
        <taxon>Bacillota</taxon>
        <taxon>Bacilli</taxon>
        <taxon>Bacillales</taxon>
        <taxon>Caryophanaceae</taxon>
        <taxon>Ureibacillus</taxon>
    </lineage>
</organism>
<feature type="signal peptide" evidence="2">
    <location>
        <begin position="1"/>
        <end position="18"/>
    </location>
</feature>
<dbReference type="PANTHER" id="PTHR42928:SF3">
    <property type="entry name" value="UPF0065 PROTEIN YFLP"/>
    <property type="match status" value="1"/>
</dbReference>
<reference evidence="4" key="1">
    <citation type="submission" date="2017-08" db="EMBL/GenBank/DDBJ databases">
        <authorList>
            <person name="Varghese N."/>
            <person name="Submissions S."/>
        </authorList>
    </citation>
    <scope>NUCLEOTIDE SEQUENCE [LARGE SCALE GENOMIC DNA]</scope>
    <source>
        <strain evidence="4">JC23</strain>
    </source>
</reference>
<dbReference type="Gene3D" id="3.40.190.10">
    <property type="entry name" value="Periplasmic binding protein-like II"/>
    <property type="match status" value="1"/>
</dbReference>
<proteinExistence type="inferred from homology"/>
<keyword evidence="2" id="KW-0732">Signal</keyword>
<dbReference type="AlphaFoldDB" id="A0A285UHS8"/>
<dbReference type="SUPFAM" id="SSF53850">
    <property type="entry name" value="Periplasmic binding protein-like II"/>
    <property type="match status" value="1"/>
</dbReference>
<evidence type="ECO:0000256" key="2">
    <source>
        <dbReference type="SAM" id="SignalP"/>
    </source>
</evidence>
<dbReference type="EMBL" id="OBQC01000010">
    <property type="protein sequence ID" value="SOC41419.1"/>
    <property type="molecule type" value="Genomic_DNA"/>
</dbReference>
<gene>
    <name evidence="3" type="ORF">SAMN05877842_11028</name>
</gene>
<keyword evidence="4" id="KW-1185">Reference proteome</keyword>
<dbReference type="RefSeq" id="WP_097150070.1">
    <property type="nucleotide sequence ID" value="NZ_OBQC01000010.1"/>
</dbReference>
<dbReference type="OrthoDB" id="9780943at2"/>
<name>A0A285UHS8_9BACL</name>
<evidence type="ECO:0000313" key="4">
    <source>
        <dbReference type="Proteomes" id="UP000219252"/>
    </source>
</evidence>
<dbReference type="PANTHER" id="PTHR42928">
    <property type="entry name" value="TRICARBOXYLATE-BINDING PROTEIN"/>
    <property type="match status" value="1"/>
</dbReference>
<sequence length="328" mass="36225">MKKRGFLLILGLVLLLSACGTTKNSSGGSAYPNKHIEIVAPASPGGGWDLTARSVQKILKDNELVQNNINVINKPGGGGEVGWNYLNTKDSHYLAVNSSLLLTNNLLGQSKLTHQDFTPLATLATEWQAIAVSVDSPYQNINELFEQIKKDPTSVKIGVGPGLGNDDHLSFVQATGMKDIQAKDLNFLVYDGGGGDVVTALLGKHVDAVTTSLSEVKEHHLAGKVKILAVSSDERLEELEDVPTLQEEGLDMVFPHWRGIMGPPNMTEEEIQYWDEKLSKMVESEEWKQLLENNDWDSFYQTSEETRLFMAEQEKLYKELIDQSGLVQ</sequence>
<dbReference type="InterPro" id="IPR042100">
    <property type="entry name" value="Bug_dom1"/>
</dbReference>
<keyword evidence="3" id="KW-0675">Receptor</keyword>
<comment type="similarity">
    <text evidence="1">Belongs to the UPF0065 (bug) family.</text>
</comment>
<dbReference type="Proteomes" id="UP000219252">
    <property type="component" value="Unassembled WGS sequence"/>
</dbReference>
<evidence type="ECO:0000313" key="3">
    <source>
        <dbReference type="EMBL" id="SOC41419.1"/>
    </source>
</evidence>
<dbReference type="Pfam" id="PF03401">
    <property type="entry name" value="TctC"/>
    <property type="match status" value="1"/>
</dbReference>
<dbReference type="InterPro" id="IPR005064">
    <property type="entry name" value="BUG"/>
</dbReference>
<protein>
    <submittedName>
        <fullName evidence="3">Tripartite-type tricarboxylate transporter receptor subunit TctC</fullName>
    </submittedName>
</protein>
<dbReference type="CDD" id="cd07012">
    <property type="entry name" value="PBP2_Bug_TTT"/>
    <property type="match status" value="1"/>
</dbReference>
<dbReference type="PROSITE" id="PS51257">
    <property type="entry name" value="PROKAR_LIPOPROTEIN"/>
    <property type="match status" value="1"/>
</dbReference>
<dbReference type="Gene3D" id="3.40.190.150">
    <property type="entry name" value="Bordetella uptake gene, domain 1"/>
    <property type="match status" value="1"/>
</dbReference>